<proteinExistence type="predicted"/>
<keyword evidence="4" id="KW-1185">Reference proteome</keyword>
<dbReference type="RefSeq" id="WP_090124268.1">
    <property type="nucleotide sequence ID" value="NZ_CP045300.1"/>
</dbReference>
<organism evidence="3 4">
    <name type="scientific">Kosakonia arachidis</name>
    <dbReference type="NCBI Taxonomy" id="551989"/>
    <lineage>
        <taxon>Bacteria</taxon>
        <taxon>Pseudomonadati</taxon>
        <taxon>Pseudomonadota</taxon>
        <taxon>Gammaproteobacteria</taxon>
        <taxon>Enterobacterales</taxon>
        <taxon>Enterobacteriaceae</taxon>
        <taxon>Kosakonia</taxon>
    </lineage>
</organism>
<evidence type="ECO:0000256" key="2">
    <source>
        <dbReference type="ARBA" id="ARBA00022840"/>
    </source>
</evidence>
<dbReference type="Gene3D" id="3.40.50.300">
    <property type="entry name" value="P-loop containing nucleotide triphosphate hydrolases"/>
    <property type="match status" value="1"/>
</dbReference>
<keyword evidence="1" id="KW-0547">Nucleotide-binding</keyword>
<dbReference type="OrthoDB" id="5288747at2"/>
<evidence type="ECO:0000313" key="4">
    <source>
        <dbReference type="Proteomes" id="UP000199187"/>
    </source>
</evidence>
<dbReference type="SUPFAM" id="SSF52540">
    <property type="entry name" value="P-loop containing nucleoside triphosphate hydrolases"/>
    <property type="match status" value="1"/>
</dbReference>
<dbReference type="PANTHER" id="PTHR43384:SF4">
    <property type="entry name" value="CELLULOSE BIOSYNTHESIS PROTEIN BCSQ-RELATED"/>
    <property type="match status" value="1"/>
</dbReference>
<dbReference type="GO" id="GO:0016887">
    <property type="term" value="F:ATP hydrolysis activity"/>
    <property type="evidence" value="ECO:0007669"/>
    <property type="project" value="TreeGrafter"/>
</dbReference>
<dbReference type="InterPro" id="IPR027417">
    <property type="entry name" value="P-loop_NTPase"/>
</dbReference>
<evidence type="ECO:0000256" key="1">
    <source>
        <dbReference type="ARBA" id="ARBA00022741"/>
    </source>
</evidence>
<name>A0A1I7DK73_9ENTR</name>
<dbReference type="PANTHER" id="PTHR43384">
    <property type="entry name" value="SEPTUM SITE-DETERMINING PROTEIN MIND HOMOLOG, CHLOROPLASTIC-RELATED"/>
    <property type="match status" value="1"/>
</dbReference>
<evidence type="ECO:0000313" key="3">
    <source>
        <dbReference type="EMBL" id="SFU12103.1"/>
    </source>
</evidence>
<reference evidence="4" key="1">
    <citation type="submission" date="2016-10" db="EMBL/GenBank/DDBJ databases">
        <authorList>
            <person name="Varghese N."/>
            <person name="Submissions S."/>
        </authorList>
    </citation>
    <scope>NUCLEOTIDE SEQUENCE [LARGE SCALE GENOMIC DNA]</scope>
    <source>
        <strain evidence="4">Ah-143</strain>
    </source>
</reference>
<dbReference type="EMBL" id="FPAU01000005">
    <property type="protein sequence ID" value="SFU12103.1"/>
    <property type="molecule type" value="Genomic_DNA"/>
</dbReference>
<dbReference type="Pfam" id="PF06564">
    <property type="entry name" value="CBP_BcsQ"/>
    <property type="match status" value="1"/>
</dbReference>
<sequence>MTILGLQGIRGGVGTTSITAALAWSLQLLGESVLVIDACPDNLLRLSFNVDFASRGGWARAVLDGQDWRDAGMRYTSQLDILPFGQLTASEWGSIHLHDALNQPDSLLQALKTQQQYHWVLIDLPHGFSPLARQFVAACDHVFTVIKPDINCHIRLHQQPLPAGSHILINDLRIGSQLQDDLWQVWLQSQTRILPTTIHRDEALAECLASKQPLGEYRSDSLAAEEMVTLANWCLLHCAQPREGGERERDLT</sequence>
<dbReference type="GO" id="GO:0009898">
    <property type="term" value="C:cytoplasmic side of plasma membrane"/>
    <property type="evidence" value="ECO:0007669"/>
    <property type="project" value="TreeGrafter"/>
</dbReference>
<gene>
    <name evidence="3" type="ORF">SAMN05192562_105209</name>
</gene>
<dbReference type="Proteomes" id="UP000199187">
    <property type="component" value="Unassembled WGS sequence"/>
</dbReference>
<keyword evidence="2" id="KW-0067">ATP-binding</keyword>
<dbReference type="NCBIfam" id="TIGR03371">
    <property type="entry name" value="cellulose_yhjQ"/>
    <property type="match status" value="1"/>
</dbReference>
<dbReference type="AlphaFoldDB" id="A0A1I7DK73"/>
<protein>
    <submittedName>
        <fullName evidence="3">Cellulose synthase operon protein YhjQ</fullName>
    </submittedName>
</protein>
<dbReference type="InterPro" id="IPR050625">
    <property type="entry name" value="ParA/MinD_ATPase"/>
</dbReference>
<accession>A0A1I7DK73</accession>
<dbReference type="GO" id="GO:0005524">
    <property type="term" value="F:ATP binding"/>
    <property type="evidence" value="ECO:0007669"/>
    <property type="project" value="UniProtKB-KW"/>
</dbReference>
<dbReference type="GO" id="GO:0051782">
    <property type="term" value="P:negative regulation of cell division"/>
    <property type="evidence" value="ECO:0007669"/>
    <property type="project" value="TreeGrafter"/>
</dbReference>
<dbReference type="InterPro" id="IPR017746">
    <property type="entry name" value="Cellulose_synthase_operon_BcsQ"/>
</dbReference>
<dbReference type="GO" id="GO:0005829">
    <property type="term" value="C:cytosol"/>
    <property type="evidence" value="ECO:0007669"/>
    <property type="project" value="TreeGrafter"/>
</dbReference>
<dbReference type="NCBIfam" id="NF007460">
    <property type="entry name" value="PRK10037.1"/>
    <property type="match status" value="1"/>
</dbReference>